<reference evidence="1 2" key="1">
    <citation type="submission" date="2015-12" db="EMBL/GenBank/DDBJ databases">
        <authorList>
            <person name="Bansal K."/>
            <person name="Midha S."/>
            <person name="Patil P.B."/>
        </authorList>
    </citation>
    <scope>NUCLEOTIDE SEQUENCE [LARGE SCALE GENOMIC DNA]</scope>
    <source>
        <strain evidence="1 2">LMG9045</strain>
    </source>
</reference>
<dbReference type="Proteomes" id="UP000190210">
    <property type="component" value="Unassembled WGS sequence"/>
</dbReference>
<dbReference type="NCBIfam" id="NF041924">
    <property type="entry name" value="QatB"/>
    <property type="match status" value="1"/>
</dbReference>
<evidence type="ECO:0000313" key="2">
    <source>
        <dbReference type="Proteomes" id="UP000190210"/>
    </source>
</evidence>
<sequence>MRQGTGGAAGAARRMGASRVTGAQLLGLIGDVQRNGPVAALQRLNLGGLAGCPAVEVFLALTEVMCPPGGRVDEAIARQAMLDTICDMADQGIGDFGSLTPDQLTEFFLGFVIHTIEGRVMADLGHRAIEKPVSAEEAKLVQDDLHQFVDGHVRGHLGKLLDRVQDLPESEISGLVDRIYRASFELVSATAGDVE</sequence>
<dbReference type="InterPro" id="IPR049675">
    <property type="entry name" value="QatB"/>
</dbReference>
<dbReference type="RefSeq" id="WP_078537019.1">
    <property type="nucleotide sequence ID" value="NZ_LOKA01000004.1"/>
</dbReference>
<name>A0AB73NJL0_9XANT</name>
<accession>A0AB73NJL0</accession>
<protein>
    <submittedName>
        <fullName evidence="1">Uncharacterized protein</fullName>
    </submittedName>
</protein>
<gene>
    <name evidence="1" type="ORF">Xclt_07100</name>
</gene>
<dbReference type="EMBL" id="LOKA01000004">
    <property type="protein sequence ID" value="OOW85521.1"/>
    <property type="molecule type" value="Genomic_DNA"/>
</dbReference>
<dbReference type="AlphaFoldDB" id="A0AB73NJL0"/>
<organism evidence="1 2">
    <name type="scientific">Xanthomonas axonopodis pv. clitoriae</name>
    <dbReference type="NCBI Taxonomy" id="487828"/>
    <lineage>
        <taxon>Bacteria</taxon>
        <taxon>Pseudomonadati</taxon>
        <taxon>Pseudomonadota</taxon>
        <taxon>Gammaproteobacteria</taxon>
        <taxon>Lysobacterales</taxon>
        <taxon>Lysobacteraceae</taxon>
        <taxon>Xanthomonas</taxon>
    </lineage>
</organism>
<evidence type="ECO:0000313" key="1">
    <source>
        <dbReference type="EMBL" id="OOW85521.1"/>
    </source>
</evidence>
<comment type="caution">
    <text evidence="1">The sequence shown here is derived from an EMBL/GenBank/DDBJ whole genome shotgun (WGS) entry which is preliminary data.</text>
</comment>
<proteinExistence type="predicted"/>